<evidence type="ECO:0000259" key="7">
    <source>
        <dbReference type="PROSITE" id="PS50011"/>
    </source>
</evidence>
<dbReference type="Pfam" id="PF00069">
    <property type="entry name" value="Pkinase"/>
    <property type="match status" value="1"/>
</dbReference>
<keyword evidence="9" id="KW-1185">Reference proteome</keyword>
<protein>
    <submittedName>
        <fullName evidence="8">Serine/threonine protein kinase</fullName>
    </submittedName>
</protein>
<reference evidence="8 9" key="1">
    <citation type="submission" date="2019-02" db="EMBL/GenBank/DDBJ databases">
        <title>Draft genome sequence of Amycolatopsis sp. 8-3EHSu isolated from roots of Suaeda maritima.</title>
        <authorList>
            <person name="Duangmal K."/>
            <person name="Chantavorakit T."/>
        </authorList>
    </citation>
    <scope>NUCLEOTIDE SEQUENCE [LARGE SCALE GENOMIC DNA]</scope>
    <source>
        <strain evidence="8 9">8-3EHSu</strain>
    </source>
</reference>
<feature type="compositionally biased region" description="Pro residues" evidence="6">
    <location>
        <begin position="332"/>
        <end position="346"/>
    </location>
</feature>
<comment type="caution">
    <text evidence="8">The sequence shown here is derived from an EMBL/GenBank/DDBJ whole genome shotgun (WGS) entry which is preliminary data.</text>
</comment>
<evidence type="ECO:0000256" key="4">
    <source>
        <dbReference type="ARBA" id="ARBA00022840"/>
    </source>
</evidence>
<evidence type="ECO:0000256" key="3">
    <source>
        <dbReference type="ARBA" id="ARBA00022777"/>
    </source>
</evidence>
<evidence type="ECO:0000313" key="8">
    <source>
        <dbReference type="EMBL" id="RZQ61931.1"/>
    </source>
</evidence>
<evidence type="ECO:0000256" key="5">
    <source>
        <dbReference type="PROSITE-ProRule" id="PRU10141"/>
    </source>
</evidence>
<dbReference type="InterPro" id="IPR008271">
    <property type="entry name" value="Ser/Thr_kinase_AS"/>
</dbReference>
<dbReference type="SMART" id="SM00220">
    <property type="entry name" value="S_TKc"/>
    <property type="match status" value="1"/>
</dbReference>
<organism evidence="8 9">
    <name type="scientific">Amycolatopsis suaedae</name>
    <dbReference type="NCBI Taxonomy" id="2510978"/>
    <lineage>
        <taxon>Bacteria</taxon>
        <taxon>Bacillati</taxon>
        <taxon>Actinomycetota</taxon>
        <taxon>Actinomycetes</taxon>
        <taxon>Pseudonocardiales</taxon>
        <taxon>Pseudonocardiaceae</taxon>
        <taxon>Amycolatopsis</taxon>
    </lineage>
</organism>
<sequence>MRPSQPGEPAHVGRYRVLTTLGEGGMGRVLLGLSPDGRLAAVKQIRPALAGDPAFRARFRREVETSRMVSGAYTAAVLDADPDAPAPWLASVFVAGPTLRDAGPLPPESVRFLAAGLASALGEIHRAGLVHRDLKPGNVILADDGPRVIDFGVARAATGASELTHTGSIVGSPGFMSPEQAEGKPLTPASDVFSLGSLLVMASTGQSPFAGASAPQTLYNIVHNPPDLRAVPPPVAELAARCLAKDPARRPTPAQILEHLGPVTPGPRPWPPAVHAAVAEQRAAVAAVLDPPRRRGPIVAVAAAVVVVLAVVLGITLTGDEPATQNVAASSTPPPPPPPAATPPNQDPLAAANLRRTDPCKVLDGRTVGKAGVLKADSTSRFTACTYTLADGRSADLTTGGPLGKTTSALPPTQIEGRPLVVLDSDTGNSCRAAVQVVDAPGQGIVAEAHLGAGGPDSCETAQAMLAEALRRIRAGEAVRDMPGSLRNADPCALPDPATAIRLFGTPRSSGPSGSLYWCTWEYASTLKVALEAGTDPAKDPGLRQVRIGDLTAYERADDSGLCTVLWAHRPLDETSAELVTLSYGAVPGSTQATICQNLRELAATIVPRLPKP</sequence>
<dbReference type="InterPro" id="IPR024520">
    <property type="entry name" value="DUF3558"/>
</dbReference>
<feature type="region of interest" description="Disordered" evidence="6">
    <location>
        <begin position="324"/>
        <end position="348"/>
    </location>
</feature>
<dbReference type="OrthoDB" id="9762169at2"/>
<keyword evidence="2 5" id="KW-0547">Nucleotide-binding</keyword>
<dbReference type="GO" id="GO:0005524">
    <property type="term" value="F:ATP binding"/>
    <property type="evidence" value="ECO:0007669"/>
    <property type="project" value="UniProtKB-UniRule"/>
</dbReference>
<dbReference type="Pfam" id="PF12079">
    <property type="entry name" value="DUF3558"/>
    <property type="match status" value="1"/>
</dbReference>
<evidence type="ECO:0000256" key="1">
    <source>
        <dbReference type="ARBA" id="ARBA00022679"/>
    </source>
</evidence>
<proteinExistence type="predicted"/>
<dbReference type="GO" id="GO:0004674">
    <property type="term" value="F:protein serine/threonine kinase activity"/>
    <property type="evidence" value="ECO:0007669"/>
    <property type="project" value="UniProtKB-KW"/>
</dbReference>
<dbReference type="InterPro" id="IPR011009">
    <property type="entry name" value="Kinase-like_dom_sf"/>
</dbReference>
<dbReference type="PROSITE" id="PS00107">
    <property type="entry name" value="PROTEIN_KINASE_ATP"/>
    <property type="match status" value="1"/>
</dbReference>
<name>A0A4Q7J367_9PSEU</name>
<gene>
    <name evidence="8" type="ORF">EWH70_20160</name>
</gene>
<dbReference type="PROSITE" id="PS50011">
    <property type="entry name" value="PROTEIN_KINASE_DOM"/>
    <property type="match status" value="1"/>
</dbReference>
<dbReference type="CDD" id="cd14014">
    <property type="entry name" value="STKc_PknB_like"/>
    <property type="match status" value="1"/>
</dbReference>
<dbReference type="RefSeq" id="WP_130477024.1">
    <property type="nucleotide sequence ID" value="NZ_SFCC01000010.1"/>
</dbReference>
<keyword evidence="4 5" id="KW-0067">ATP-binding</keyword>
<feature type="domain" description="Protein kinase" evidence="7">
    <location>
        <begin position="15"/>
        <end position="262"/>
    </location>
</feature>
<dbReference type="Gene3D" id="1.10.510.10">
    <property type="entry name" value="Transferase(Phosphotransferase) domain 1"/>
    <property type="match status" value="1"/>
</dbReference>
<dbReference type="PANTHER" id="PTHR43289">
    <property type="entry name" value="MITOGEN-ACTIVATED PROTEIN KINASE KINASE KINASE 20-RELATED"/>
    <property type="match status" value="1"/>
</dbReference>
<dbReference type="AlphaFoldDB" id="A0A4Q7J367"/>
<dbReference type="Gene3D" id="3.30.200.20">
    <property type="entry name" value="Phosphorylase Kinase, domain 1"/>
    <property type="match status" value="1"/>
</dbReference>
<dbReference type="InterPro" id="IPR017441">
    <property type="entry name" value="Protein_kinase_ATP_BS"/>
</dbReference>
<dbReference type="PROSITE" id="PS00108">
    <property type="entry name" value="PROTEIN_KINASE_ST"/>
    <property type="match status" value="1"/>
</dbReference>
<dbReference type="Proteomes" id="UP000292003">
    <property type="component" value="Unassembled WGS sequence"/>
</dbReference>
<evidence type="ECO:0000313" key="9">
    <source>
        <dbReference type="Proteomes" id="UP000292003"/>
    </source>
</evidence>
<keyword evidence="1" id="KW-0808">Transferase</keyword>
<accession>A0A4Q7J367</accession>
<dbReference type="InterPro" id="IPR000719">
    <property type="entry name" value="Prot_kinase_dom"/>
</dbReference>
<evidence type="ECO:0000256" key="6">
    <source>
        <dbReference type="SAM" id="MobiDB-lite"/>
    </source>
</evidence>
<dbReference type="EMBL" id="SFCC01000010">
    <property type="protein sequence ID" value="RZQ61931.1"/>
    <property type="molecule type" value="Genomic_DNA"/>
</dbReference>
<feature type="binding site" evidence="5">
    <location>
        <position position="43"/>
    </location>
    <ligand>
        <name>ATP</name>
        <dbReference type="ChEBI" id="CHEBI:30616"/>
    </ligand>
</feature>
<dbReference type="PANTHER" id="PTHR43289:SF34">
    <property type="entry name" value="SERINE_THREONINE-PROTEIN KINASE YBDM-RELATED"/>
    <property type="match status" value="1"/>
</dbReference>
<evidence type="ECO:0000256" key="2">
    <source>
        <dbReference type="ARBA" id="ARBA00022741"/>
    </source>
</evidence>
<keyword evidence="3 8" id="KW-0418">Kinase</keyword>
<dbReference type="SUPFAM" id="SSF56112">
    <property type="entry name" value="Protein kinase-like (PK-like)"/>
    <property type="match status" value="1"/>
</dbReference>
<keyword evidence="8" id="KW-0723">Serine/threonine-protein kinase</keyword>